<feature type="compositionally biased region" description="Low complexity" evidence="1">
    <location>
        <begin position="1"/>
        <end position="28"/>
    </location>
</feature>
<dbReference type="RefSeq" id="WP_311574907.1">
    <property type="nucleotide sequence ID" value="NZ_JAVRFH010000022.1"/>
</dbReference>
<keyword evidence="3" id="KW-1185">Reference proteome</keyword>
<evidence type="ECO:0000256" key="1">
    <source>
        <dbReference type="SAM" id="MobiDB-lite"/>
    </source>
</evidence>
<gene>
    <name evidence="2" type="ORF">RM812_21825</name>
</gene>
<protein>
    <submittedName>
        <fullName evidence="2">Uncharacterized protein</fullName>
    </submittedName>
</protein>
<accession>A0ABU3ARL1</accession>
<name>A0ABU3ARL1_9ACTN</name>
<proteinExistence type="predicted"/>
<evidence type="ECO:0000313" key="3">
    <source>
        <dbReference type="Proteomes" id="UP001180724"/>
    </source>
</evidence>
<reference evidence="2" key="1">
    <citation type="submission" date="2024-05" db="EMBL/GenBank/DDBJ databases">
        <title>30 novel species of actinomycetes from the DSMZ collection.</title>
        <authorList>
            <person name="Nouioui I."/>
        </authorList>
    </citation>
    <scope>NUCLEOTIDE SEQUENCE</scope>
    <source>
        <strain evidence="2">DSM 40712</strain>
    </source>
</reference>
<sequence length="43" mass="4587">MAPMASTAPMASMAPVAATTTTASPVTAREQHQRHASTRRRHL</sequence>
<dbReference type="EMBL" id="JAVRFH010000022">
    <property type="protein sequence ID" value="MDT0612835.1"/>
    <property type="molecule type" value="Genomic_DNA"/>
</dbReference>
<organism evidence="2 3">
    <name type="scientific">Streptomyces lancefieldiae</name>
    <dbReference type="NCBI Taxonomy" id="3075520"/>
    <lineage>
        <taxon>Bacteria</taxon>
        <taxon>Bacillati</taxon>
        <taxon>Actinomycetota</taxon>
        <taxon>Actinomycetes</taxon>
        <taxon>Kitasatosporales</taxon>
        <taxon>Streptomycetaceae</taxon>
        <taxon>Streptomyces</taxon>
    </lineage>
</organism>
<feature type="region of interest" description="Disordered" evidence="1">
    <location>
        <begin position="1"/>
        <end position="43"/>
    </location>
</feature>
<feature type="compositionally biased region" description="Basic residues" evidence="1">
    <location>
        <begin position="32"/>
        <end position="43"/>
    </location>
</feature>
<evidence type="ECO:0000313" key="2">
    <source>
        <dbReference type="EMBL" id="MDT0612835.1"/>
    </source>
</evidence>
<comment type="caution">
    <text evidence="2">The sequence shown here is derived from an EMBL/GenBank/DDBJ whole genome shotgun (WGS) entry which is preliminary data.</text>
</comment>
<dbReference type="Proteomes" id="UP001180724">
    <property type="component" value="Unassembled WGS sequence"/>
</dbReference>